<dbReference type="PANTHER" id="PTHR23122">
    <property type="entry name" value="MEMBRANE-ASSOCIATED GUANYLATE KINASE MAGUK"/>
    <property type="match status" value="1"/>
</dbReference>
<dbReference type="Gene3D" id="2.30.30.40">
    <property type="entry name" value="SH3 Domains"/>
    <property type="match status" value="1"/>
</dbReference>
<dbReference type="InterPro" id="IPR001478">
    <property type="entry name" value="PDZ"/>
</dbReference>
<evidence type="ECO:0000256" key="4">
    <source>
        <dbReference type="SAM" id="Phobius"/>
    </source>
</evidence>
<feature type="compositionally biased region" description="Polar residues" evidence="3">
    <location>
        <begin position="486"/>
        <end position="510"/>
    </location>
</feature>
<dbReference type="PROSITE" id="PS50106">
    <property type="entry name" value="PDZ"/>
    <property type="match status" value="1"/>
</dbReference>
<feature type="transmembrane region" description="Helical" evidence="4">
    <location>
        <begin position="433"/>
        <end position="454"/>
    </location>
</feature>
<keyword evidence="1 2" id="KW-0728">SH3 domain</keyword>
<evidence type="ECO:0000256" key="3">
    <source>
        <dbReference type="SAM" id="MobiDB-lite"/>
    </source>
</evidence>
<evidence type="ECO:0000313" key="8">
    <source>
        <dbReference type="WBParaSite" id="SMRG1_11130.1"/>
    </source>
</evidence>
<dbReference type="InterPro" id="IPR036034">
    <property type="entry name" value="PDZ_sf"/>
</dbReference>
<dbReference type="SUPFAM" id="SSF50156">
    <property type="entry name" value="PDZ domain-like"/>
    <property type="match status" value="1"/>
</dbReference>
<dbReference type="WBParaSite" id="SMRG1_11130.1">
    <property type="protein sequence ID" value="SMRG1_11130.1"/>
    <property type="gene ID" value="SMRG1_11130"/>
</dbReference>
<dbReference type="SUPFAM" id="SSF50044">
    <property type="entry name" value="SH3-domain"/>
    <property type="match status" value="1"/>
</dbReference>
<proteinExistence type="predicted"/>
<dbReference type="CDD" id="cd06799">
    <property type="entry name" value="PDZ_MPP3-MPP4-MPP7-like"/>
    <property type="match status" value="1"/>
</dbReference>
<sequence length="530" mass="58669">MSLVFGTCAKSGNENINARFSKTYEQIELLLSQAKPQPISLCAKAAAIEAYDHLRCHHYIPEAEQLVNLLARPHIKSLLLCHDGIANKAYGPVLPQISSEVDEDDISVKIVNLIKNHEPLGVTIKINERNGAVLVARVMHGGAADRTDAIDVGDEIQEINGITVHGRDPMEVIRMLTTISGDVKLKLIPSVTKKQQAEKNQVHVRALFSYSPSSDSLTPCPEAGLAFLKGEILRIVNSEDSNWWQAVKVEFPLSGIVPFVLGNNLTQPSLGRAGLIPSKMMREWKMQYHFNSLHTNGGQDTQIHVYTDESIPTNVMALVDFSSNYISDGLAKIYEFRCHAPENLKSRELTELTVDDICKEELSQSVIPSEDLSSNYNIGVFDQYQPTGQDNNNQQRNGDFGEISGRHDLKPVNADGNEQQLATAGSSGISTEMIIVICVVIACIIVIIISLIVYSSRKRAQRRKQQERNLGVSHKTNSYCAVIEHNPSSRTPSEKQATSQSPYNNYSRGISQPEKEPLAHGYGNYRDGRL</sequence>
<evidence type="ECO:0000313" key="7">
    <source>
        <dbReference type="Proteomes" id="UP000050790"/>
    </source>
</evidence>
<feature type="region of interest" description="Disordered" evidence="3">
    <location>
        <begin position="484"/>
        <end position="530"/>
    </location>
</feature>
<dbReference type="Proteomes" id="UP000050790">
    <property type="component" value="Unassembled WGS sequence"/>
</dbReference>
<reference evidence="8" key="1">
    <citation type="submission" date="2023-11" db="UniProtKB">
        <authorList>
            <consortium name="WormBaseParasite"/>
        </authorList>
    </citation>
    <scope>IDENTIFICATION</scope>
</reference>
<evidence type="ECO:0000259" key="6">
    <source>
        <dbReference type="PROSITE" id="PS50106"/>
    </source>
</evidence>
<dbReference type="PROSITE" id="PS50002">
    <property type="entry name" value="SH3"/>
    <property type="match status" value="1"/>
</dbReference>
<keyword evidence="4" id="KW-0472">Membrane</keyword>
<feature type="compositionally biased region" description="Low complexity" evidence="3">
    <location>
        <begin position="388"/>
        <end position="398"/>
    </location>
</feature>
<evidence type="ECO:0000256" key="2">
    <source>
        <dbReference type="PROSITE-ProRule" id="PRU00192"/>
    </source>
</evidence>
<dbReference type="CDD" id="cd11862">
    <property type="entry name" value="SH3_MPP"/>
    <property type="match status" value="1"/>
</dbReference>
<dbReference type="SMART" id="SM00326">
    <property type="entry name" value="SH3"/>
    <property type="match status" value="1"/>
</dbReference>
<feature type="domain" description="PDZ" evidence="6">
    <location>
        <begin position="110"/>
        <end position="191"/>
    </location>
</feature>
<dbReference type="InterPro" id="IPR014775">
    <property type="entry name" value="L27_C"/>
</dbReference>
<feature type="region of interest" description="Disordered" evidence="3">
    <location>
        <begin position="384"/>
        <end position="414"/>
    </location>
</feature>
<evidence type="ECO:0008006" key="9">
    <source>
        <dbReference type="Google" id="ProtNLM"/>
    </source>
</evidence>
<dbReference type="Pfam" id="PF02828">
    <property type="entry name" value="L27"/>
    <property type="match status" value="1"/>
</dbReference>
<dbReference type="InterPro" id="IPR050716">
    <property type="entry name" value="MAGUK"/>
</dbReference>
<protein>
    <recommendedName>
        <fullName evidence="9">PDZ domain-containing protein</fullName>
    </recommendedName>
</protein>
<dbReference type="AlphaFoldDB" id="A0AA84Z715"/>
<dbReference type="Pfam" id="PF07653">
    <property type="entry name" value="SH3_2"/>
    <property type="match status" value="1"/>
</dbReference>
<dbReference type="SMART" id="SM00228">
    <property type="entry name" value="PDZ"/>
    <property type="match status" value="1"/>
</dbReference>
<organism evidence="7 8">
    <name type="scientific">Schistosoma margrebowiei</name>
    <dbReference type="NCBI Taxonomy" id="48269"/>
    <lineage>
        <taxon>Eukaryota</taxon>
        <taxon>Metazoa</taxon>
        <taxon>Spiralia</taxon>
        <taxon>Lophotrochozoa</taxon>
        <taxon>Platyhelminthes</taxon>
        <taxon>Trematoda</taxon>
        <taxon>Digenea</taxon>
        <taxon>Strigeidida</taxon>
        <taxon>Schistosomatoidea</taxon>
        <taxon>Schistosomatidae</taxon>
        <taxon>Schistosoma</taxon>
    </lineage>
</organism>
<dbReference type="SUPFAM" id="SSF101288">
    <property type="entry name" value="L27 domain"/>
    <property type="match status" value="1"/>
</dbReference>
<evidence type="ECO:0000259" key="5">
    <source>
        <dbReference type="PROSITE" id="PS50002"/>
    </source>
</evidence>
<feature type="domain" description="SH3" evidence="5">
    <location>
        <begin position="199"/>
        <end position="270"/>
    </location>
</feature>
<keyword evidence="4" id="KW-1133">Transmembrane helix</keyword>
<name>A0AA84Z715_9TREM</name>
<dbReference type="Gene3D" id="1.10.287.650">
    <property type="entry name" value="L27 domain"/>
    <property type="match status" value="1"/>
</dbReference>
<accession>A0AA84Z715</accession>
<dbReference type="InterPro" id="IPR036028">
    <property type="entry name" value="SH3-like_dom_sf"/>
</dbReference>
<dbReference type="Gene3D" id="2.30.42.10">
    <property type="match status" value="1"/>
</dbReference>
<evidence type="ECO:0000256" key="1">
    <source>
        <dbReference type="ARBA" id="ARBA00022443"/>
    </source>
</evidence>
<dbReference type="InterPro" id="IPR001452">
    <property type="entry name" value="SH3_domain"/>
</dbReference>
<keyword evidence="4" id="KW-0812">Transmembrane</keyword>
<dbReference type="Pfam" id="PF00595">
    <property type="entry name" value="PDZ"/>
    <property type="match status" value="1"/>
</dbReference>
<dbReference type="InterPro" id="IPR036892">
    <property type="entry name" value="L27_dom_sf"/>
</dbReference>